<evidence type="ECO:0000256" key="7">
    <source>
        <dbReference type="PROSITE-ProRule" id="PRU01379"/>
    </source>
</evidence>
<dbReference type="InterPro" id="IPR000834">
    <property type="entry name" value="Peptidase_M14"/>
</dbReference>
<dbReference type="EMBL" id="CP041692">
    <property type="protein sequence ID" value="QDP98116.1"/>
    <property type="molecule type" value="Genomic_DNA"/>
</dbReference>
<dbReference type="GO" id="GO:0008270">
    <property type="term" value="F:zinc ion binding"/>
    <property type="evidence" value="ECO:0007669"/>
    <property type="project" value="InterPro"/>
</dbReference>
<evidence type="ECO:0000313" key="10">
    <source>
        <dbReference type="Proteomes" id="UP000319263"/>
    </source>
</evidence>
<dbReference type="Gene3D" id="3.40.630.10">
    <property type="entry name" value="Zn peptidases"/>
    <property type="match status" value="1"/>
</dbReference>
<dbReference type="PROSITE" id="PS52035">
    <property type="entry name" value="PEPTIDASE_M14"/>
    <property type="match status" value="1"/>
</dbReference>
<comment type="similarity">
    <text evidence="2 7">Belongs to the peptidase M14 family.</text>
</comment>
<dbReference type="GO" id="GO:0006508">
    <property type="term" value="P:proteolysis"/>
    <property type="evidence" value="ECO:0007669"/>
    <property type="project" value="UniProtKB-KW"/>
</dbReference>
<evidence type="ECO:0000256" key="6">
    <source>
        <dbReference type="ARBA" id="ARBA00023049"/>
    </source>
</evidence>
<gene>
    <name evidence="9" type="ORF">FOE78_21415</name>
</gene>
<dbReference type="PANTHER" id="PTHR11705:SF143">
    <property type="entry name" value="SLL0236 PROTEIN"/>
    <property type="match status" value="1"/>
</dbReference>
<dbReference type="PANTHER" id="PTHR11705">
    <property type="entry name" value="PROTEASE FAMILY M14 CARBOXYPEPTIDASE A,B"/>
    <property type="match status" value="1"/>
</dbReference>
<protein>
    <submittedName>
        <fullName evidence="9">Murein peptide amidase A</fullName>
    </submittedName>
</protein>
<keyword evidence="6" id="KW-0482">Metalloprotease</keyword>
<comment type="cofactor">
    <cofactor evidence="1">
        <name>Zn(2+)</name>
        <dbReference type="ChEBI" id="CHEBI:29105"/>
    </cofactor>
</comment>
<reference evidence="9 10" key="1">
    <citation type="submission" date="2019-07" db="EMBL/GenBank/DDBJ databases">
        <title>Microlunatus dokdonensis sp. nov. isolated from the rhizospheric soil of the wild plant Elymus tsukushiensis.</title>
        <authorList>
            <person name="Ghim S.-Y."/>
            <person name="Hwang Y.-J."/>
            <person name="Son J.-S."/>
            <person name="Shin J.-H."/>
        </authorList>
    </citation>
    <scope>NUCLEOTIDE SEQUENCE [LARGE SCALE GENOMIC DNA]</scope>
    <source>
        <strain evidence="9 10">KUDC0627</strain>
    </source>
</reference>
<keyword evidence="4" id="KW-0378">Hydrolase</keyword>
<evidence type="ECO:0000256" key="5">
    <source>
        <dbReference type="ARBA" id="ARBA00022833"/>
    </source>
</evidence>
<sequence>MAVDRRQLLIMVRRRLVPMFALALVVALAVDRVPAEAARPAVISSRVIGHSVQGRPIRAWHLGQQGRGIETVVLVAQMHGDEQKVANILTSLRDGRRIRGVNLWVVPRYNPDGHAHDRRQNAHGVDLNRNYPASWKRVKGYFNSGRKAGSEPETRAMMAFLKRVDPDYLLSFHQPLHGVDTLTPDKKFSRKVAKTLHLPNKKFSCNGGCHGTMTMWFNRNLNGTALTVEYGADPKRSYLRGTAARRVLSIFDAHR</sequence>
<dbReference type="PRINTS" id="PR00765">
    <property type="entry name" value="CRBOXYPTASEA"/>
</dbReference>
<dbReference type="SMART" id="SM00631">
    <property type="entry name" value="Zn_pept"/>
    <property type="match status" value="1"/>
</dbReference>
<dbReference type="SUPFAM" id="SSF53187">
    <property type="entry name" value="Zn-dependent exopeptidases"/>
    <property type="match status" value="1"/>
</dbReference>
<evidence type="ECO:0000256" key="2">
    <source>
        <dbReference type="ARBA" id="ARBA00005988"/>
    </source>
</evidence>
<evidence type="ECO:0000256" key="4">
    <source>
        <dbReference type="ARBA" id="ARBA00022801"/>
    </source>
</evidence>
<accession>A0A516Q3V9</accession>
<dbReference type="Pfam" id="PF00246">
    <property type="entry name" value="Peptidase_M14"/>
    <property type="match status" value="1"/>
</dbReference>
<name>A0A516Q3V9_9ACTN</name>
<dbReference type="KEGG" id="mik:FOE78_21415"/>
<evidence type="ECO:0000256" key="3">
    <source>
        <dbReference type="ARBA" id="ARBA00022670"/>
    </source>
</evidence>
<keyword evidence="10" id="KW-1185">Reference proteome</keyword>
<dbReference type="Proteomes" id="UP000319263">
    <property type="component" value="Chromosome"/>
</dbReference>
<evidence type="ECO:0000256" key="1">
    <source>
        <dbReference type="ARBA" id="ARBA00001947"/>
    </source>
</evidence>
<keyword evidence="5" id="KW-0862">Zinc</keyword>
<proteinExistence type="inferred from homology"/>
<comment type="caution">
    <text evidence="7">Lacks conserved residue(s) required for the propagation of feature annotation.</text>
</comment>
<dbReference type="GO" id="GO:0005615">
    <property type="term" value="C:extracellular space"/>
    <property type="evidence" value="ECO:0007669"/>
    <property type="project" value="TreeGrafter"/>
</dbReference>
<evidence type="ECO:0000259" key="8">
    <source>
        <dbReference type="PROSITE" id="PS52035"/>
    </source>
</evidence>
<dbReference type="GO" id="GO:0004181">
    <property type="term" value="F:metallocarboxypeptidase activity"/>
    <property type="evidence" value="ECO:0007669"/>
    <property type="project" value="InterPro"/>
</dbReference>
<organism evidence="9 10">
    <name type="scientific">Microlunatus elymi</name>
    <dbReference type="NCBI Taxonomy" id="2596828"/>
    <lineage>
        <taxon>Bacteria</taxon>
        <taxon>Bacillati</taxon>
        <taxon>Actinomycetota</taxon>
        <taxon>Actinomycetes</taxon>
        <taxon>Propionibacteriales</taxon>
        <taxon>Propionibacteriaceae</taxon>
        <taxon>Microlunatus</taxon>
    </lineage>
</organism>
<evidence type="ECO:0000313" key="9">
    <source>
        <dbReference type="EMBL" id="QDP98116.1"/>
    </source>
</evidence>
<feature type="domain" description="Peptidase M14" evidence="8">
    <location>
        <begin position="15"/>
        <end position="255"/>
    </location>
</feature>
<dbReference type="OrthoDB" id="5240362at2"/>
<dbReference type="RefSeq" id="WP_143988060.1">
    <property type="nucleotide sequence ID" value="NZ_CP041692.1"/>
</dbReference>
<dbReference type="AlphaFoldDB" id="A0A516Q3V9"/>
<keyword evidence="3" id="KW-0645">Protease</keyword>